<evidence type="ECO:0000256" key="1">
    <source>
        <dbReference type="SAM" id="Phobius"/>
    </source>
</evidence>
<dbReference type="EMBL" id="MGDT01000004">
    <property type="protein sequence ID" value="OGL66942.1"/>
    <property type="molecule type" value="Genomic_DNA"/>
</dbReference>
<sequence>MKALAILLAIIWSLLYWVGGGVLFALVSLLRLGRVRKVRFSCLFSLLAFACGAAAAYVGVFRSRETIDACLVDATTRAETLVALVGCGMGTILIAFLLGAAALVAGGFVIMWLSSTATKPWVQLSETELEDGEEPEEPIVESE</sequence>
<keyword evidence="1" id="KW-1133">Transmembrane helix</keyword>
<feature type="transmembrane region" description="Helical" evidence="1">
    <location>
        <begin position="42"/>
        <end position="61"/>
    </location>
</feature>
<comment type="caution">
    <text evidence="2">The sequence shown here is derived from an EMBL/GenBank/DDBJ whole genome shotgun (WGS) entry which is preliminary data.</text>
</comment>
<dbReference type="Proteomes" id="UP000177885">
    <property type="component" value="Unassembled WGS sequence"/>
</dbReference>
<organism evidence="2 3">
    <name type="scientific">Candidatus Uhrbacteria bacterium RIFCSPHIGHO2_01_FULL_63_20</name>
    <dbReference type="NCBI Taxonomy" id="1802385"/>
    <lineage>
        <taxon>Bacteria</taxon>
        <taxon>Candidatus Uhriibacteriota</taxon>
    </lineage>
</organism>
<dbReference type="AlphaFoldDB" id="A0A1F7TLT8"/>
<accession>A0A1F7TLT8</accession>
<keyword evidence="1" id="KW-0472">Membrane</keyword>
<reference evidence="2 3" key="1">
    <citation type="journal article" date="2016" name="Nat. Commun.">
        <title>Thousands of microbial genomes shed light on interconnected biogeochemical processes in an aquifer system.</title>
        <authorList>
            <person name="Anantharaman K."/>
            <person name="Brown C.T."/>
            <person name="Hug L.A."/>
            <person name="Sharon I."/>
            <person name="Castelle C.J."/>
            <person name="Probst A.J."/>
            <person name="Thomas B.C."/>
            <person name="Singh A."/>
            <person name="Wilkins M.J."/>
            <person name="Karaoz U."/>
            <person name="Brodie E.L."/>
            <person name="Williams K.H."/>
            <person name="Hubbard S.S."/>
            <person name="Banfield J.F."/>
        </authorList>
    </citation>
    <scope>NUCLEOTIDE SEQUENCE [LARGE SCALE GENOMIC DNA]</scope>
</reference>
<evidence type="ECO:0000313" key="2">
    <source>
        <dbReference type="EMBL" id="OGL66942.1"/>
    </source>
</evidence>
<protein>
    <recommendedName>
        <fullName evidence="4">Major facilitator superfamily (MFS) profile domain-containing protein</fullName>
    </recommendedName>
</protein>
<evidence type="ECO:0008006" key="4">
    <source>
        <dbReference type="Google" id="ProtNLM"/>
    </source>
</evidence>
<keyword evidence="1" id="KW-0812">Transmembrane</keyword>
<evidence type="ECO:0000313" key="3">
    <source>
        <dbReference type="Proteomes" id="UP000177885"/>
    </source>
</evidence>
<feature type="transmembrane region" description="Helical" evidence="1">
    <location>
        <begin position="81"/>
        <end position="113"/>
    </location>
</feature>
<proteinExistence type="predicted"/>
<dbReference type="STRING" id="1802385.A2856_00360"/>
<feature type="transmembrane region" description="Helical" evidence="1">
    <location>
        <begin position="6"/>
        <end position="30"/>
    </location>
</feature>
<gene>
    <name evidence="2" type="ORF">A2856_00360</name>
</gene>
<name>A0A1F7TLT8_9BACT</name>